<gene>
    <name evidence="1" type="ORF">OSB04_031983</name>
</gene>
<reference evidence="1" key="1">
    <citation type="submission" date="2023-03" db="EMBL/GenBank/DDBJ databases">
        <title>Chromosome-scale reference genome and RAD-based genetic map of yellow starthistle (Centaurea solstitialis) reveal putative structural variation and QTLs associated with invader traits.</title>
        <authorList>
            <person name="Reatini B."/>
            <person name="Cang F.A."/>
            <person name="Jiang Q."/>
            <person name="Mckibben M.T.W."/>
            <person name="Barker M.S."/>
            <person name="Rieseberg L.H."/>
            <person name="Dlugosch K.M."/>
        </authorList>
    </citation>
    <scope>NUCLEOTIDE SEQUENCE</scope>
    <source>
        <strain evidence="1">CAN-66</strain>
        <tissue evidence="1">Leaf</tissue>
    </source>
</reference>
<dbReference type="CDD" id="cd09272">
    <property type="entry name" value="RNase_HI_RT_Ty1"/>
    <property type="match status" value="1"/>
</dbReference>
<name>A0AA38SAL8_9ASTR</name>
<proteinExistence type="predicted"/>
<sequence>MSKKIVSAGELTENGCVIVLHSQAVIHGQGSIFYGEKIDRLYRLDLDHVIDISDDESSGDNLEEIYMEQPKGFVAQGKENKRILLHNVEYSRILDRLMYLMSCTRLDLAYAVSKLSRYTSNASVEYWRSITRLSRYLRYIRECGLHYGRYPTVIKGYSDANWISDIKDSRSTSGYVFILGSATISWKSSKKTIIAKSTMES</sequence>
<organism evidence="1 2">
    <name type="scientific">Centaurea solstitialis</name>
    <name type="common">yellow star-thistle</name>
    <dbReference type="NCBI Taxonomy" id="347529"/>
    <lineage>
        <taxon>Eukaryota</taxon>
        <taxon>Viridiplantae</taxon>
        <taxon>Streptophyta</taxon>
        <taxon>Embryophyta</taxon>
        <taxon>Tracheophyta</taxon>
        <taxon>Spermatophyta</taxon>
        <taxon>Magnoliopsida</taxon>
        <taxon>eudicotyledons</taxon>
        <taxon>Gunneridae</taxon>
        <taxon>Pentapetalae</taxon>
        <taxon>asterids</taxon>
        <taxon>campanulids</taxon>
        <taxon>Asterales</taxon>
        <taxon>Asteraceae</taxon>
        <taxon>Carduoideae</taxon>
        <taxon>Cardueae</taxon>
        <taxon>Centaureinae</taxon>
        <taxon>Centaurea</taxon>
    </lineage>
</organism>
<dbReference type="PANTHER" id="PTHR11439">
    <property type="entry name" value="GAG-POL-RELATED RETROTRANSPOSON"/>
    <property type="match status" value="1"/>
</dbReference>
<comment type="caution">
    <text evidence="1">The sequence shown here is derived from an EMBL/GenBank/DDBJ whole genome shotgun (WGS) entry which is preliminary data.</text>
</comment>
<dbReference type="AlphaFoldDB" id="A0AA38SAL8"/>
<dbReference type="EMBL" id="JARYMX010000008">
    <property type="protein sequence ID" value="KAJ9539250.1"/>
    <property type="molecule type" value="Genomic_DNA"/>
</dbReference>
<dbReference type="Proteomes" id="UP001172457">
    <property type="component" value="Chromosome 8"/>
</dbReference>
<evidence type="ECO:0000313" key="1">
    <source>
        <dbReference type="EMBL" id="KAJ9539250.1"/>
    </source>
</evidence>
<protein>
    <submittedName>
        <fullName evidence="1">Uncharacterized protein</fullName>
    </submittedName>
</protein>
<dbReference type="PANTHER" id="PTHR11439:SF521">
    <property type="entry name" value="RNA-DIRECTED DNA POLYMERASE"/>
    <property type="match status" value="1"/>
</dbReference>
<accession>A0AA38SAL8</accession>
<evidence type="ECO:0000313" key="2">
    <source>
        <dbReference type="Proteomes" id="UP001172457"/>
    </source>
</evidence>
<keyword evidence="2" id="KW-1185">Reference proteome</keyword>